<comment type="caution">
    <text evidence="3">The sequence shown here is derived from an EMBL/GenBank/DDBJ whole genome shotgun (WGS) entry which is preliminary data.</text>
</comment>
<dbReference type="EMBL" id="JBITGY010000008">
    <property type="protein sequence ID" value="MFI6501717.1"/>
    <property type="molecule type" value="Genomic_DNA"/>
</dbReference>
<evidence type="ECO:0000313" key="4">
    <source>
        <dbReference type="Proteomes" id="UP001612741"/>
    </source>
</evidence>
<dbReference type="SUPFAM" id="SSF50475">
    <property type="entry name" value="FMN-binding split barrel"/>
    <property type="match status" value="1"/>
</dbReference>
<dbReference type="InterPro" id="IPR011576">
    <property type="entry name" value="Pyridox_Oxase_N"/>
</dbReference>
<dbReference type="PANTHER" id="PTHR35176:SF6">
    <property type="entry name" value="HEME OXYGENASE HI_0854-RELATED"/>
    <property type="match status" value="1"/>
</dbReference>
<dbReference type="Proteomes" id="UP001612741">
    <property type="component" value="Unassembled WGS sequence"/>
</dbReference>
<reference evidence="3 4" key="1">
    <citation type="submission" date="2024-10" db="EMBL/GenBank/DDBJ databases">
        <title>The Natural Products Discovery Center: Release of the First 8490 Sequenced Strains for Exploring Actinobacteria Biosynthetic Diversity.</title>
        <authorList>
            <person name="Kalkreuter E."/>
            <person name="Kautsar S.A."/>
            <person name="Yang D."/>
            <person name="Bader C.D."/>
            <person name="Teijaro C.N."/>
            <person name="Fluegel L."/>
            <person name="Davis C.M."/>
            <person name="Simpson J.R."/>
            <person name="Lauterbach L."/>
            <person name="Steele A.D."/>
            <person name="Gui C."/>
            <person name="Meng S."/>
            <person name="Li G."/>
            <person name="Viehrig K."/>
            <person name="Ye F."/>
            <person name="Su P."/>
            <person name="Kiefer A.F."/>
            <person name="Nichols A."/>
            <person name="Cepeda A.J."/>
            <person name="Yan W."/>
            <person name="Fan B."/>
            <person name="Jiang Y."/>
            <person name="Adhikari A."/>
            <person name="Zheng C.-J."/>
            <person name="Schuster L."/>
            <person name="Cowan T.M."/>
            <person name="Smanski M.J."/>
            <person name="Chevrette M.G."/>
            <person name="De Carvalho L.P.S."/>
            <person name="Shen B."/>
        </authorList>
    </citation>
    <scope>NUCLEOTIDE SEQUENCE [LARGE SCALE GENOMIC DNA]</scope>
    <source>
        <strain evidence="3 4">NPDC050545</strain>
    </source>
</reference>
<sequence>MNDRLRQGDLRLIEHEVAARLLASKELARMAYVASDGTPRVFPMMFHWNGEEVVMATFGGAAKIAALRARPDVALTIDAPGPPPEVLLIRGPAEVVEVDGIVHEYRLAHHRYFGEEQGEQVVAAVDRPGVTMARIAVRPTWAGVLDFSSRMPGPLRHLES</sequence>
<accession>A0ABW7Z0K5</accession>
<protein>
    <submittedName>
        <fullName evidence="3">Pyridoxamine 5'-phosphate oxidase family protein</fullName>
    </submittedName>
</protein>
<dbReference type="PANTHER" id="PTHR35176">
    <property type="entry name" value="HEME OXYGENASE HI_0854-RELATED"/>
    <property type="match status" value="1"/>
</dbReference>
<name>A0ABW7Z0K5_9ACTN</name>
<feature type="domain" description="Pyridoxamine 5'-phosphate oxidase N-terminal" evidence="2">
    <location>
        <begin position="18"/>
        <end position="120"/>
    </location>
</feature>
<evidence type="ECO:0000256" key="1">
    <source>
        <dbReference type="ARBA" id="ARBA00023002"/>
    </source>
</evidence>
<proteinExistence type="predicted"/>
<keyword evidence="1" id="KW-0560">Oxidoreductase</keyword>
<organism evidence="3 4">
    <name type="scientific">Nonomuraea typhae</name>
    <dbReference type="NCBI Taxonomy" id="2603600"/>
    <lineage>
        <taxon>Bacteria</taxon>
        <taxon>Bacillati</taxon>
        <taxon>Actinomycetota</taxon>
        <taxon>Actinomycetes</taxon>
        <taxon>Streptosporangiales</taxon>
        <taxon>Streptosporangiaceae</taxon>
        <taxon>Nonomuraea</taxon>
    </lineage>
</organism>
<dbReference type="InterPro" id="IPR012349">
    <property type="entry name" value="Split_barrel_FMN-bd"/>
</dbReference>
<keyword evidence="4" id="KW-1185">Reference proteome</keyword>
<dbReference type="RefSeq" id="WP_397086477.1">
    <property type="nucleotide sequence ID" value="NZ_JBITGY010000008.1"/>
</dbReference>
<dbReference type="InterPro" id="IPR052019">
    <property type="entry name" value="F420H2_bilvrd_red/Heme_oxyg"/>
</dbReference>
<evidence type="ECO:0000259" key="2">
    <source>
        <dbReference type="Pfam" id="PF01243"/>
    </source>
</evidence>
<dbReference type="Gene3D" id="2.30.110.10">
    <property type="entry name" value="Electron Transport, Fmn-binding Protein, Chain A"/>
    <property type="match status" value="1"/>
</dbReference>
<gene>
    <name evidence="3" type="ORF">ACIBG2_30355</name>
</gene>
<dbReference type="Pfam" id="PF01243">
    <property type="entry name" value="PNPOx_N"/>
    <property type="match status" value="1"/>
</dbReference>
<evidence type="ECO:0000313" key="3">
    <source>
        <dbReference type="EMBL" id="MFI6501717.1"/>
    </source>
</evidence>